<dbReference type="Gene3D" id="2.30.39.10">
    <property type="entry name" value="Alpha-1-antitrypsin, domain 1"/>
    <property type="match status" value="1"/>
</dbReference>
<accession>A0A6P6CHS5</accession>
<evidence type="ECO:0000256" key="1">
    <source>
        <dbReference type="RuleBase" id="RU000411"/>
    </source>
</evidence>
<evidence type="ECO:0000313" key="3">
    <source>
        <dbReference type="Proteomes" id="UP000515202"/>
    </source>
</evidence>
<dbReference type="GO" id="GO:0004867">
    <property type="term" value="F:serine-type endopeptidase inhibitor activity"/>
    <property type="evidence" value="ECO:0007669"/>
    <property type="project" value="InterPro"/>
</dbReference>
<gene>
    <name evidence="4" type="primary">LOC105292749</name>
</gene>
<dbReference type="Pfam" id="PF00079">
    <property type="entry name" value="Serpin"/>
    <property type="match status" value="2"/>
</dbReference>
<evidence type="ECO:0000313" key="4">
    <source>
        <dbReference type="RefSeq" id="XP_023386934.1"/>
    </source>
</evidence>
<dbReference type="KEGG" id="pvp:105292749"/>
<evidence type="ECO:0000259" key="2">
    <source>
        <dbReference type="SMART" id="SM00093"/>
    </source>
</evidence>
<dbReference type="Gene3D" id="3.30.497.10">
    <property type="entry name" value="Antithrombin, subunit I, domain 2"/>
    <property type="match status" value="2"/>
</dbReference>
<comment type="similarity">
    <text evidence="1">Belongs to the serpin family.</text>
</comment>
<name>A0A6P6CHS5_PTEVA</name>
<dbReference type="InterPro" id="IPR036186">
    <property type="entry name" value="Serpin_sf"/>
</dbReference>
<dbReference type="InterPro" id="IPR023796">
    <property type="entry name" value="Serpin_dom"/>
</dbReference>
<organism evidence="3 4">
    <name type="scientific">Pteropus vampyrus</name>
    <name type="common">Large flying fox</name>
    <dbReference type="NCBI Taxonomy" id="132908"/>
    <lineage>
        <taxon>Eukaryota</taxon>
        <taxon>Metazoa</taxon>
        <taxon>Chordata</taxon>
        <taxon>Craniata</taxon>
        <taxon>Vertebrata</taxon>
        <taxon>Euteleostomi</taxon>
        <taxon>Mammalia</taxon>
        <taxon>Eutheria</taxon>
        <taxon>Laurasiatheria</taxon>
        <taxon>Chiroptera</taxon>
        <taxon>Yinpterochiroptera</taxon>
        <taxon>Pteropodoidea</taxon>
        <taxon>Pteropodidae</taxon>
        <taxon>Pteropodinae</taxon>
        <taxon>Pteropus</taxon>
    </lineage>
</organism>
<dbReference type="SMART" id="SM00093">
    <property type="entry name" value="SERPIN"/>
    <property type="match status" value="1"/>
</dbReference>
<keyword evidence="3" id="KW-1185">Reference proteome</keyword>
<feature type="domain" description="Serpin" evidence="2">
    <location>
        <begin position="13"/>
        <end position="241"/>
    </location>
</feature>
<dbReference type="GO" id="GO:0005615">
    <property type="term" value="C:extracellular space"/>
    <property type="evidence" value="ECO:0007669"/>
    <property type="project" value="InterPro"/>
</dbReference>
<dbReference type="PANTHER" id="PTHR11461">
    <property type="entry name" value="SERINE PROTEASE INHIBITOR, SERPIN"/>
    <property type="match status" value="1"/>
</dbReference>
<dbReference type="RefSeq" id="XP_023386934.1">
    <property type="nucleotide sequence ID" value="XM_023531166.1"/>
</dbReference>
<dbReference type="OrthoDB" id="671595at2759"/>
<dbReference type="InterPro" id="IPR042185">
    <property type="entry name" value="Serpin_sf_2"/>
</dbReference>
<dbReference type="Proteomes" id="UP000515202">
    <property type="component" value="Unplaced"/>
</dbReference>
<protein>
    <submittedName>
        <fullName evidence="4">Plasminogen activator inhibitor 2-like</fullName>
    </submittedName>
</protein>
<proteinExistence type="inferred from homology"/>
<reference evidence="4" key="1">
    <citation type="submission" date="2025-08" db="UniProtKB">
        <authorList>
            <consortium name="RefSeq"/>
        </authorList>
    </citation>
    <scope>IDENTIFICATION</scope>
    <source>
        <tissue evidence="4">Kidney</tissue>
    </source>
</reference>
<dbReference type="AlphaFoldDB" id="A0A6P6CHS5"/>
<dbReference type="PANTHER" id="PTHR11461:SF61">
    <property type="entry name" value="PLASMINOGEN ACTIVATOR INHIBITOR 2"/>
    <property type="match status" value="1"/>
</dbReference>
<dbReference type="SUPFAM" id="SSF56574">
    <property type="entry name" value="Serpins"/>
    <property type="match status" value="1"/>
</dbReference>
<dbReference type="GeneID" id="105292749"/>
<sequence length="241" mass="26863">MEDLYVANTIFALNFFKHLANTSPTQNLFFSPWGISSTMVMVYLGARGDTADQMAKVLQFHKMRVHDVTPVTPAIATGCELKQQIQKATYPGVILKAQAEDTIHSSFRSVISAINASTGAYVLESANKLFGEKSERFKESVGKIPNLLPEGSVDPETRMVLVNAVYFKGKWKTPFEKKLNGLYPFHVNSTQHKPVRMMYLHEKLNIGYIEDLKTQILELPYAGDVSMFLLLPDGIANVSTG</sequence>
<dbReference type="InterPro" id="IPR042178">
    <property type="entry name" value="Serpin_sf_1"/>
</dbReference>
<dbReference type="InterPro" id="IPR000215">
    <property type="entry name" value="Serpin_fam"/>
</dbReference>